<feature type="region of interest" description="Disordered" evidence="1">
    <location>
        <begin position="1374"/>
        <end position="1504"/>
    </location>
</feature>
<protein>
    <submittedName>
        <fullName evidence="3">TIGR02099 family protein</fullName>
    </submittedName>
</protein>
<dbReference type="InterPro" id="IPR025263">
    <property type="entry name" value="YhdP_central"/>
</dbReference>
<organism evidence="3 4">
    <name type="scientific">Shewanella litorisediminis</name>
    <dbReference type="NCBI Taxonomy" id="1173586"/>
    <lineage>
        <taxon>Bacteria</taxon>
        <taxon>Pseudomonadati</taxon>
        <taxon>Pseudomonadota</taxon>
        <taxon>Gammaproteobacteria</taxon>
        <taxon>Alteromonadales</taxon>
        <taxon>Shewanellaceae</taxon>
        <taxon>Shewanella</taxon>
    </lineage>
</organism>
<dbReference type="Proteomes" id="UP000596252">
    <property type="component" value="Chromosome"/>
</dbReference>
<dbReference type="NCBIfam" id="TIGR02099">
    <property type="entry name" value="YhdP family protein"/>
    <property type="match status" value="1"/>
</dbReference>
<dbReference type="InterPro" id="IPR011836">
    <property type="entry name" value="YhdP"/>
</dbReference>
<feature type="compositionally biased region" description="Polar residues" evidence="1">
    <location>
        <begin position="1459"/>
        <end position="1474"/>
    </location>
</feature>
<dbReference type="Pfam" id="PF13116">
    <property type="entry name" value="YhdP"/>
    <property type="match status" value="2"/>
</dbReference>
<dbReference type="EMBL" id="CP069213">
    <property type="protein sequence ID" value="QRH02270.1"/>
    <property type="molecule type" value="Genomic_DNA"/>
</dbReference>
<feature type="compositionally biased region" description="Low complexity" evidence="1">
    <location>
        <begin position="1409"/>
        <end position="1418"/>
    </location>
</feature>
<proteinExistence type="predicted"/>
<evidence type="ECO:0000259" key="2">
    <source>
        <dbReference type="Pfam" id="PF13116"/>
    </source>
</evidence>
<gene>
    <name evidence="3" type="ORF">JQC75_02255</name>
</gene>
<feature type="compositionally biased region" description="Polar residues" evidence="1">
    <location>
        <begin position="939"/>
        <end position="951"/>
    </location>
</feature>
<feature type="compositionally biased region" description="Polar residues" evidence="1">
    <location>
        <begin position="891"/>
        <end position="901"/>
    </location>
</feature>
<feature type="compositionally biased region" description="Basic and acidic residues" evidence="1">
    <location>
        <begin position="1422"/>
        <end position="1444"/>
    </location>
</feature>
<sequence>MAAFWRPAALGRICGLTLATLLVLFALGVSLIRSLLPQLEQARDKVTDYLWENYRIEVKVSRLAAEWQAFGPSLTVENLILPPQEGLPLTLIIKRTDIKLDFWQTLLSREATVEHVAFEGVQIALDLDAMGNEGAAETAPASKDSTRVIDWLSPLLLEQLQQFALTDATVQLKSKHHDFRPIYVGDLRWLNLDGRHRAEGYVYLDDIASVSERLSLQIDLKWDGAKPESIHGQLYLAARALDLGEWAARQPNPFNEAEPLPLSGVVNFEAWADVANLSLMSAQVQFAPSFLQWPGPEQQQVFAIDGGSLVLQRHGRGWLFGSDKLALVSNDKPWPEASIEASYDGAQLRAKLDALDLAALSPLFPLVPGLTSDGLKTMLAMAPQGQLQDMRLHYTSRQDVAHPLAVSARVSGLGWQQTGSIPGLKQLDARLFFDGELLRASLPAQTLEAGFGSEAFKAPLAFHTPGMELGFDVTENALLAPSVQLENPDLAVDAAMKMVFSQPAHLALSAGVEVRDAARAGYYFPRAAMGNDLADYLEGAIITGRTRDAAVVWNGALQDFPYRDNSGIFQAGFVMDQASYAFQPDWPAVTDLSLRALFENLRMDIWVDEGKLKAVDAAGAHVYIPEMSDKTVLHVEAALATSGPDATAVLKASPLKHSVGAVLDVVKVQGAVKGDLDLVIPLYAGGKADIQGLVLFDDTPVYIDTPGVQLNRLRGELRFANDRIEAEGLSARLFGQPLSLDVFGADGANGYRVDTKLKSGWDLASLPSSLDNPLSDFYAGVLAWQGTLGLTLPRNGGFDIKAQAESSLRNAELTLPPPFAKSAGVPMPLKLDLQGNGDGLTLDVYLDNKGHFSGHILPSSGTMDSFLLTLADSLGAPESVGVSEKARDSENSTAPENTSASEGAGDGTITAANANLIQTAAEATPAGKATQDTEPDAAQSASESPVTALAQSARSAAGGRLDVTLREASFNDWLPIIIGFVDSGTEAVPATTPANQGPASDSRSPLDADVQAEGFFPRLRGIYADIGELTLFGQPLANARIFARPEDGLWRISTDANEFSGDIDLFPDWHSGGIKLRASKLYLSPEFAEAEANALGDEQLSSNLPPIAVDVDDFRLYDRALGHLVLQGQPESGRYNFQTLSLSSGAATLKGQGDWLMDVNQTRMEFSLKADKFDALAQQLGITPGIKDSPLDISAELYWLGAPHEFDLGTLSGGVKFALGKGSLTEISDKGARIFSLFSLNSLLRKLSLDFTDVFGKGMFYNSFAGTLELDNGVVKTRDTEMDAIAGNMKVRGFTDLTTQSLNYDIRFVPQLASSVPTVVLLSTSAWTMGLGAFALTKVLEPVIEVISEIRFRLSGTMTDPVLEELERKSKEIEIPESVLPRPKEGAATPSSADSAAPVEQAGPEQAVPEQATSESSPEPAPEQKPEPEPEPKPVPEQSEEKETQTSAVPVTAEPEPSLQLSGASKPLQFSQYLRSGEKHAGQFAAMPKQSGCSGQSGLYRIAA</sequence>
<reference evidence="3 4" key="1">
    <citation type="journal article" date="2012" name="Antonie Van Leeuwenhoek">
        <title>Shewanella litorisediminis sp. nov., a gammaproteobacterium isolated from a tidal flat sediment.</title>
        <authorList>
            <person name="Lee M.H."/>
            <person name="Yoon J.H."/>
        </authorList>
    </citation>
    <scope>NUCLEOTIDE SEQUENCE [LARGE SCALE GENOMIC DNA]</scope>
    <source>
        <strain evidence="3 4">SMK1-12</strain>
    </source>
</reference>
<dbReference type="PANTHER" id="PTHR38690:SF1">
    <property type="entry name" value="PROTEASE"/>
    <property type="match status" value="1"/>
</dbReference>
<evidence type="ECO:0000313" key="3">
    <source>
        <dbReference type="EMBL" id="QRH02270.1"/>
    </source>
</evidence>
<feature type="domain" description="YhdP central" evidence="2">
    <location>
        <begin position="952"/>
        <end position="1362"/>
    </location>
</feature>
<keyword evidence="4" id="KW-1185">Reference proteome</keyword>
<feature type="domain" description="YhdP central" evidence="2">
    <location>
        <begin position="12"/>
        <end position="862"/>
    </location>
</feature>
<dbReference type="RefSeq" id="WP_203325887.1">
    <property type="nucleotide sequence ID" value="NZ_CP069213.1"/>
</dbReference>
<feature type="region of interest" description="Disordered" evidence="1">
    <location>
        <begin position="923"/>
        <end position="951"/>
    </location>
</feature>
<name>A0ABX7G4W1_9GAMM</name>
<evidence type="ECO:0000256" key="1">
    <source>
        <dbReference type="SAM" id="MobiDB-lite"/>
    </source>
</evidence>
<feature type="region of interest" description="Disordered" evidence="1">
    <location>
        <begin position="879"/>
        <end position="907"/>
    </location>
</feature>
<evidence type="ECO:0000313" key="4">
    <source>
        <dbReference type="Proteomes" id="UP000596252"/>
    </source>
</evidence>
<accession>A0ABX7G4W1</accession>
<feature type="compositionally biased region" description="Low complexity" evidence="1">
    <location>
        <begin position="1387"/>
        <end position="1398"/>
    </location>
</feature>
<dbReference type="PANTHER" id="PTHR38690">
    <property type="entry name" value="PROTEASE-RELATED"/>
    <property type="match status" value="1"/>
</dbReference>